<dbReference type="InterPro" id="IPR033529">
    <property type="entry name" value="MUC7"/>
</dbReference>
<feature type="compositionally biased region" description="Low complexity" evidence="1">
    <location>
        <begin position="156"/>
        <end position="166"/>
    </location>
</feature>
<comment type="caution">
    <text evidence="3">The sequence shown here is derived from an EMBL/GenBank/DDBJ whole genome shotgun (WGS) entry which is preliminary data.</text>
</comment>
<feature type="signal peptide" evidence="2">
    <location>
        <begin position="1"/>
        <end position="22"/>
    </location>
</feature>
<name>A0A7J7ZD91_RHIFE</name>
<dbReference type="GO" id="GO:0070062">
    <property type="term" value="C:extracellular exosome"/>
    <property type="evidence" value="ECO:0007669"/>
    <property type="project" value="TreeGrafter"/>
</dbReference>
<reference evidence="3 4" key="1">
    <citation type="journal article" date="2020" name="Nature">
        <title>Six reference-quality genomes reveal evolution of bat adaptations.</title>
        <authorList>
            <person name="Jebb D."/>
            <person name="Huang Z."/>
            <person name="Pippel M."/>
            <person name="Hughes G.M."/>
            <person name="Lavrichenko K."/>
            <person name="Devanna P."/>
            <person name="Winkler S."/>
            <person name="Jermiin L.S."/>
            <person name="Skirmuntt E.C."/>
            <person name="Katzourakis A."/>
            <person name="Burkitt-Gray L."/>
            <person name="Ray D.A."/>
            <person name="Sullivan K.A.M."/>
            <person name="Roscito J.G."/>
            <person name="Kirilenko B.M."/>
            <person name="Davalos L.M."/>
            <person name="Corthals A.P."/>
            <person name="Power M.L."/>
            <person name="Jones G."/>
            <person name="Ransome R.D."/>
            <person name="Dechmann D.K.N."/>
            <person name="Locatelli A.G."/>
            <person name="Puechmaille S.J."/>
            <person name="Fedrigo O."/>
            <person name="Jarvis E.D."/>
            <person name="Hiller M."/>
            <person name="Vernes S.C."/>
            <person name="Myers E.W."/>
            <person name="Teeling E.C."/>
        </authorList>
    </citation>
    <scope>NUCLEOTIDE SEQUENCE [LARGE SCALE GENOMIC DNA]</scope>
    <source>
        <strain evidence="3">MRhiFer1</strain>
        <tissue evidence="3">Lung</tissue>
    </source>
</reference>
<feature type="chain" id="PRO_5029861871" evidence="2">
    <location>
        <begin position="23"/>
        <end position="247"/>
    </location>
</feature>
<dbReference type="PANTHER" id="PTHR41683:SF1">
    <property type="entry name" value="MUCIN-7"/>
    <property type="match status" value="1"/>
</dbReference>
<organism evidence="3 4">
    <name type="scientific">Rhinolophus ferrumequinum</name>
    <name type="common">Greater horseshoe bat</name>
    <dbReference type="NCBI Taxonomy" id="59479"/>
    <lineage>
        <taxon>Eukaryota</taxon>
        <taxon>Metazoa</taxon>
        <taxon>Chordata</taxon>
        <taxon>Craniata</taxon>
        <taxon>Vertebrata</taxon>
        <taxon>Euteleostomi</taxon>
        <taxon>Mammalia</taxon>
        <taxon>Eutheria</taxon>
        <taxon>Laurasiatheria</taxon>
        <taxon>Chiroptera</taxon>
        <taxon>Yinpterochiroptera</taxon>
        <taxon>Rhinolophoidea</taxon>
        <taxon>Rhinolophidae</taxon>
        <taxon>Rhinolophinae</taxon>
        <taxon>Rhinolophus</taxon>
    </lineage>
</organism>
<accession>A0A7J7ZD91</accession>
<protein>
    <submittedName>
        <fullName evidence="3">Uncharacterized protein</fullName>
    </submittedName>
</protein>
<dbReference type="AlphaFoldDB" id="A0A7J7ZD91"/>
<dbReference type="PROSITE" id="PS51257">
    <property type="entry name" value="PROKAR_LIPOPROTEIN"/>
    <property type="match status" value="1"/>
</dbReference>
<evidence type="ECO:0000313" key="3">
    <source>
        <dbReference type="EMBL" id="KAF6372025.1"/>
    </source>
</evidence>
<evidence type="ECO:0000256" key="2">
    <source>
        <dbReference type="SAM" id="SignalP"/>
    </source>
</evidence>
<gene>
    <name evidence="3" type="ORF">mRhiFer1_009764</name>
</gene>
<dbReference type="PANTHER" id="PTHR41683">
    <property type="entry name" value="MUCIN-7"/>
    <property type="match status" value="1"/>
</dbReference>
<dbReference type="EMBL" id="JACAGC010000004">
    <property type="protein sequence ID" value="KAF6372025.1"/>
    <property type="molecule type" value="Genomic_DNA"/>
</dbReference>
<keyword evidence="2" id="KW-0732">Signal</keyword>
<sequence length="247" mass="27367">MKTVPLLVCICALSACFTLSEGQHLQWKIYHKKNNNPGFISYHQPPFHPKFRSHLIQLIQKQALFHQYKRQKPSNSKRRKFILPKYPWIPKCSVENDMAVNKNTLKSTTQIPHLLLPKLEVGSSPTSISAKIAPSPVETPLVQNVSTVSAGESDVATDSSAAAPQPSSVPPETTASPNTTLKFSATTLEPETSKTTAASTTQTRIPVTIQITTLEQTTSPSVQKAIFRFWEYTYKIAKHISDIINGT</sequence>
<evidence type="ECO:0000256" key="1">
    <source>
        <dbReference type="SAM" id="MobiDB-lite"/>
    </source>
</evidence>
<dbReference type="Proteomes" id="UP000585614">
    <property type="component" value="Unassembled WGS sequence"/>
</dbReference>
<evidence type="ECO:0000313" key="4">
    <source>
        <dbReference type="Proteomes" id="UP000585614"/>
    </source>
</evidence>
<proteinExistence type="predicted"/>
<feature type="region of interest" description="Disordered" evidence="1">
    <location>
        <begin position="149"/>
        <end position="178"/>
    </location>
</feature>